<dbReference type="SUPFAM" id="SSF56059">
    <property type="entry name" value="Glutathione synthetase ATP-binding domain-like"/>
    <property type="match status" value="1"/>
</dbReference>
<dbReference type="FunFam" id="3.30.1490.20:FF:000003">
    <property type="entry name" value="acetyl-CoA carboxylase isoform X1"/>
    <property type="match status" value="1"/>
</dbReference>
<dbReference type="InterPro" id="IPR005481">
    <property type="entry name" value="BC-like_N"/>
</dbReference>
<gene>
    <name evidence="13" type="ORF">IWW36_000941</name>
</gene>
<dbReference type="Pfam" id="PF02785">
    <property type="entry name" value="Biotin_carb_C"/>
    <property type="match status" value="1"/>
</dbReference>
<evidence type="ECO:0000259" key="11">
    <source>
        <dbReference type="PROSITE" id="PS50975"/>
    </source>
</evidence>
<dbReference type="Pfam" id="PF02786">
    <property type="entry name" value="CPSase_L_D2"/>
    <property type="match status" value="1"/>
</dbReference>
<keyword evidence="8" id="KW-0092">Biotin</keyword>
<name>A0A9W8IEU0_9FUNG</name>
<dbReference type="Pfam" id="PF00364">
    <property type="entry name" value="Biotin_lipoyl"/>
    <property type="match status" value="1"/>
</dbReference>
<dbReference type="SUPFAM" id="SSF51230">
    <property type="entry name" value="Single hybrid motif"/>
    <property type="match status" value="1"/>
</dbReference>
<evidence type="ECO:0000256" key="4">
    <source>
        <dbReference type="ARBA" id="ARBA00022741"/>
    </source>
</evidence>
<evidence type="ECO:0000256" key="5">
    <source>
        <dbReference type="ARBA" id="ARBA00022840"/>
    </source>
</evidence>
<dbReference type="SUPFAM" id="SSF52440">
    <property type="entry name" value="PreATP-grasp domain"/>
    <property type="match status" value="1"/>
</dbReference>
<keyword evidence="3" id="KW-0436">Ligase</keyword>
<dbReference type="NCBIfam" id="NF006367">
    <property type="entry name" value="PRK08591.1"/>
    <property type="match status" value="1"/>
</dbReference>
<comment type="subcellular location">
    <subcellularLocation>
        <location evidence="2">Mitochondrion matrix</location>
    </subcellularLocation>
</comment>
<dbReference type="InterPro" id="IPR016185">
    <property type="entry name" value="PreATP-grasp_dom_sf"/>
</dbReference>
<sequence length="735" mass="80201">MSILRACSQLSVSRHFAWTAYRNVICRPSQRYSSAATAAVAAESERKPLFDKILIANRGEIACRVISTAKRLGIKTVAVYSEADAQSMHVKLADEAYLIGTAPASDSYLQASRIIDVVNQSGAQAIHPGYGFLSENADFVEQLAKQGITFIGPPESAMRAMGSKSESKRIMQEAGVPVVPGYHGENQDPEFLKQQADKIGYPVLIKAVLGGGGKGMRIVEKPQDFAMMLESSRREALKSFGDDNVLVEKYLTKPRHVEVQVFADKLGNVVHLFERDCSVQRRHQKIIEEAPAPDLLPEIRQQLGEKAVAAAKAVSYVGAGTVEFIMDDETQQFYFMEMNTRLQVEHPVTEMITNTDLVQWQLEVAAGNPLPRLQHEIHCTGHAFEARIYAENPDTGFLPDTGRIIHLSTPQPSTDVRVETGVQQGDAISVFYDPMIAKLVVRGNDRREALRVLRKALDEYEVVGLHTNIAFLKRLAQSKDFIDGQVETGFINKHLDELFPKANVPSAESIALAALAYLVDSSTQAAAATQTGPASPWSAIDSFRLNAFGVQTALLESGDQQYSVQVSVLQTGLYSISVICEGKQIAEFAQVRPQWSPFAGGIGSSSGGGQLQALLNHRLCRSNVVFSAKDSTITVFDQGKMAVFSIPVLQFLDHADAAGSGSVTAPMSCKIVQVLVDVGAEVEQDAPLVVLEAMKMEHVIKAPKAGKIADIFYKRGDLVEEGKNLVAFTDEDQVH</sequence>
<dbReference type="GO" id="GO:0005759">
    <property type="term" value="C:mitochondrial matrix"/>
    <property type="evidence" value="ECO:0007669"/>
    <property type="project" value="UniProtKB-SubCell"/>
</dbReference>
<dbReference type="FunFam" id="3.30.470.20:FF:000028">
    <property type="entry name" value="Methylcrotonoyl-CoA carboxylase subunit alpha, mitochondrial"/>
    <property type="match status" value="1"/>
</dbReference>
<dbReference type="InterPro" id="IPR005479">
    <property type="entry name" value="CPAse_ATP-bd"/>
</dbReference>
<keyword evidence="4 9" id="KW-0547">Nucleotide-binding</keyword>
<evidence type="ECO:0000256" key="9">
    <source>
        <dbReference type="PROSITE-ProRule" id="PRU00409"/>
    </source>
</evidence>
<dbReference type="InterPro" id="IPR013815">
    <property type="entry name" value="ATP_grasp_subdomain_1"/>
</dbReference>
<dbReference type="FunFam" id="2.40.50.100:FF:000003">
    <property type="entry name" value="Acetyl-CoA carboxylase biotin carboxyl carrier protein"/>
    <property type="match status" value="1"/>
</dbReference>
<dbReference type="PROSITE" id="PS50968">
    <property type="entry name" value="BIOTINYL_LIPOYL"/>
    <property type="match status" value="1"/>
</dbReference>
<dbReference type="PROSITE" id="PS50979">
    <property type="entry name" value="BC"/>
    <property type="match status" value="1"/>
</dbReference>
<evidence type="ECO:0000259" key="10">
    <source>
        <dbReference type="PROSITE" id="PS50968"/>
    </source>
</evidence>
<evidence type="ECO:0000313" key="13">
    <source>
        <dbReference type="EMBL" id="KAJ2851618.1"/>
    </source>
</evidence>
<dbReference type="SMART" id="SM00878">
    <property type="entry name" value="Biotin_carb_C"/>
    <property type="match status" value="1"/>
</dbReference>
<dbReference type="Pfam" id="PF00289">
    <property type="entry name" value="Biotin_carb_N"/>
    <property type="match status" value="1"/>
</dbReference>
<feature type="domain" description="ATP-grasp" evidence="11">
    <location>
        <begin position="168"/>
        <end position="366"/>
    </location>
</feature>
<dbReference type="Gene3D" id="2.40.50.100">
    <property type="match status" value="1"/>
</dbReference>
<keyword evidence="7" id="KW-0496">Mitochondrion</keyword>
<proteinExistence type="predicted"/>
<dbReference type="GO" id="GO:0005524">
    <property type="term" value="F:ATP binding"/>
    <property type="evidence" value="ECO:0007669"/>
    <property type="project" value="UniProtKB-UniRule"/>
</dbReference>
<organism evidence="13 14">
    <name type="scientific">Coemansia brasiliensis</name>
    <dbReference type="NCBI Taxonomy" id="2650707"/>
    <lineage>
        <taxon>Eukaryota</taxon>
        <taxon>Fungi</taxon>
        <taxon>Fungi incertae sedis</taxon>
        <taxon>Zoopagomycota</taxon>
        <taxon>Kickxellomycotina</taxon>
        <taxon>Kickxellomycetes</taxon>
        <taxon>Kickxellales</taxon>
        <taxon>Kickxellaceae</taxon>
        <taxon>Coemansia</taxon>
    </lineage>
</organism>
<dbReference type="InterPro" id="IPR000089">
    <property type="entry name" value="Biotin_lipoyl"/>
</dbReference>
<dbReference type="InterPro" id="IPR050856">
    <property type="entry name" value="Biotin_carboxylase_complex"/>
</dbReference>
<feature type="domain" description="Biotin carboxylation" evidence="12">
    <location>
        <begin position="49"/>
        <end position="496"/>
    </location>
</feature>
<evidence type="ECO:0000256" key="7">
    <source>
        <dbReference type="ARBA" id="ARBA00023128"/>
    </source>
</evidence>
<dbReference type="Gene3D" id="3.30.700.40">
    <property type="match status" value="1"/>
</dbReference>
<evidence type="ECO:0000313" key="14">
    <source>
        <dbReference type="Proteomes" id="UP001139887"/>
    </source>
</evidence>
<dbReference type="Gene3D" id="3.30.1490.20">
    <property type="entry name" value="ATP-grasp fold, A domain"/>
    <property type="match status" value="1"/>
</dbReference>
<dbReference type="Gene3D" id="3.30.470.20">
    <property type="entry name" value="ATP-grasp fold, B domain"/>
    <property type="match status" value="1"/>
</dbReference>
<reference evidence="13" key="1">
    <citation type="submission" date="2022-07" db="EMBL/GenBank/DDBJ databases">
        <title>Phylogenomic reconstructions and comparative analyses of Kickxellomycotina fungi.</title>
        <authorList>
            <person name="Reynolds N.K."/>
            <person name="Stajich J.E."/>
            <person name="Barry K."/>
            <person name="Grigoriev I.V."/>
            <person name="Crous P."/>
            <person name="Smith M.E."/>
        </authorList>
    </citation>
    <scope>NUCLEOTIDE SEQUENCE</scope>
    <source>
        <strain evidence="13">NRRL 1566</strain>
    </source>
</reference>
<dbReference type="CDD" id="cd06850">
    <property type="entry name" value="biotinyl_domain"/>
    <property type="match status" value="1"/>
</dbReference>
<dbReference type="PANTHER" id="PTHR18866">
    <property type="entry name" value="CARBOXYLASE:PYRUVATE/ACETYL-COA/PROPIONYL-COA CARBOXYLASE"/>
    <property type="match status" value="1"/>
</dbReference>
<dbReference type="GO" id="GO:0046872">
    <property type="term" value="F:metal ion binding"/>
    <property type="evidence" value="ECO:0007669"/>
    <property type="project" value="InterPro"/>
</dbReference>
<feature type="domain" description="Lipoyl-binding" evidence="10">
    <location>
        <begin position="654"/>
        <end position="729"/>
    </location>
</feature>
<dbReference type="EMBL" id="JANBUW010000010">
    <property type="protein sequence ID" value="KAJ2851618.1"/>
    <property type="molecule type" value="Genomic_DNA"/>
</dbReference>
<evidence type="ECO:0000256" key="6">
    <source>
        <dbReference type="ARBA" id="ARBA00022946"/>
    </source>
</evidence>
<dbReference type="InterPro" id="IPR005482">
    <property type="entry name" value="Biotin_COase_C"/>
</dbReference>
<dbReference type="InterPro" id="IPR011053">
    <property type="entry name" value="Single_hybrid_motif"/>
</dbReference>
<keyword evidence="6" id="KW-0809">Transit peptide</keyword>
<evidence type="ECO:0000256" key="8">
    <source>
        <dbReference type="ARBA" id="ARBA00023267"/>
    </source>
</evidence>
<keyword evidence="5 9" id="KW-0067">ATP-binding</keyword>
<dbReference type="Gene3D" id="3.40.50.20">
    <property type="match status" value="1"/>
</dbReference>
<dbReference type="SUPFAM" id="SSF51246">
    <property type="entry name" value="Rudiment single hybrid motif"/>
    <property type="match status" value="1"/>
</dbReference>
<dbReference type="Proteomes" id="UP001139887">
    <property type="component" value="Unassembled WGS sequence"/>
</dbReference>
<dbReference type="InterPro" id="IPR011764">
    <property type="entry name" value="Biotin_carboxylation_dom"/>
</dbReference>
<protein>
    <submittedName>
        <fullName evidence="13">Uncharacterized protein</fullName>
    </submittedName>
</protein>
<evidence type="ECO:0000256" key="1">
    <source>
        <dbReference type="ARBA" id="ARBA00001953"/>
    </source>
</evidence>
<comment type="caution">
    <text evidence="13">The sequence shown here is derived from an EMBL/GenBank/DDBJ whole genome shotgun (WGS) entry which is preliminary data.</text>
</comment>
<dbReference type="PANTHER" id="PTHR18866:SF33">
    <property type="entry name" value="METHYLCROTONOYL-COA CARBOXYLASE SUBUNIT ALPHA, MITOCHONDRIAL-RELATED"/>
    <property type="match status" value="1"/>
</dbReference>
<dbReference type="PROSITE" id="PS00867">
    <property type="entry name" value="CPSASE_2"/>
    <property type="match status" value="1"/>
</dbReference>
<dbReference type="FunFam" id="3.40.50.20:FF:000010">
    <property type="entry name" value="Propionyl-CoA carboxylase subunit alpha"/>
    <property type="match status" value="1"/>
</dbReference>
<evidence type="ECO:0000259" key="12">
    <source>
        <dbReference type="PROSITE" id="PS50979"/>
    </source>
</evidence>
<dbReference type="InterPro" id="IPR011761">
    <property type="entry name" value="ATP-grasp"/>
</dbReference>
<dbReference type="InterPro" id="IPR011054">
    <property type="entry name" value="Rudment_hybrid_motif"/>
</dbReference>
<keyword evidence="14" id="KW-1185">Reference proteome</keyword>
<evidence type="ECO:0000256" key="2">
    <source>
        <dbReference type="ARBA" id="ARBA00004305"/>
    </source>
</evidence>
<accession>A0A9W8IEU0</accession>
<dbReference type="OrthoDB" id="196847at2759"/>
<dbReference type="GO" id="GO:0004485">
    <property type="term" value="F:methylcrotonoyl-CoA carboxylase activity"/>
    <property type="evidence" value="ECO:0007669"/>
    <property type="project" value="TreeGrafter"/>
</dbReference>
<evidence type="ECO:0000256" key="3">
    <source>
        <dbReference type="ARBA" id="ARBA00022598"/>
    </source>
</evidence>
<dbReference type="PROSITE" id="PS50975">
    <property type="entry name" value="ATP_GRASP"/>
    <property type="match status" value="1"/>
</dbReference>
<dbReference type="AlphaFoldDB" id="A0A9W8IEU0"/>
<comment type="cofactor">
    <cofactor evidence="1">
        <name>biotin</name>
        <dbReference type="ChEBI" id="CHEBI:57586"/>
    </cofactor>
</comment>